<evidence type="ECO:0000256" key="8">
    <source>
        <dbReference type="ARBA" id="ARBA00023326"/>
    </source>
</evidence>
<keyword evidence="8" id="KW-0624">Polysaccharide degradation</keyword>
<feature type="transmembrane region" description="Helical" evidence="12">
    <location>
        <begin position="382"/>
        <end position="402"/>
    </location>
</feature>
<proteinExistence type="predicted"/>
<protein>
    <recommendedName>
        <fullName evidence="11">Endo-1,3-beta-glucanase btgC</fullName>
    </recommendedName>
    <alternativeName>
        <fullName evidence="10">Laminarinase btgC</fullName>
    </alternativeName>
</protein>
<keyword evidence="14" id="KW-1185">Reference proteome</keyword>
<evidence type="ECO:0000256" key="6">
    <source>
        <dbReference type="ARBA" id="ARBA00023277"/>
    </source>
</evidence>
<feature type="transmembrane region" description="Helical" evidence="12">
    <location>
        <begin position="12"/>
        <end position="28"/>
    </location>
</feature>
<evidence type="ECO:0000256" key="7">
    <source>
        <dbReference type="ARBA" id="ARBA00023316"/>
    </source>
</evidence>
<dbReference type="RefSeq" id="WP_072247889.1">
    <property type="nucleotide sequence ID" value="NZ_CYHH01000002.1"/>
</dbReference>
<keyword evidence="4 12" id="KW-0472">Membrane</keyword>
<evidence type="ECO:0000256" key="11">
    <source>
        <dbReference type="ARBA" id="ARBA00043078"/>
    </source>
</evidence>
<evidence type="ECO:0000256" key="9">
    <source>
        <dbReference type="ARBA" id="ARBA00037649"/>
    </source>
</evidence>
<accession>A0A0K6IQL6</accession>
<evidence type="ECO:0000256" key="12">
    <source>
        <dbReference type="SAM" id="Phobius"/>
    </source>
</evidence>
<evidence type="ECO:0000256" key="3">
    <source>
        <dbReference type="ARBA" id="ARBA00022801"/>
    </source>
</evidence>
<dbReference type="InterPro" id="IPR017853">
    <property type="entry name" value="GH"/>
</dbReference>
<evidence type="ECO:0000256" key="1">
    <source>
        <dbReference type="ARBA" id="ARBA00004236"/>
    </source>
</evidence>
<keyword evidence="5" id="KW-0325">Glycoprotein</keyword>
<dbReference type="GO" id="GO:0005886">
    <property type="term" value="C:plasma membrane"/>
    <property type="evidence" value="ECO:0007669"/>
    <property type="project" value="UniProtKB-SubCell"/>
</dbReference>
<dbReference type="PANTHER" id="PTHR16631:SF17">
    <property type="entry name" value="GLUCAN ENDO-1,3-BETA-GLUCOSIDASE BTGC"/>
    <property type="match status" value="1"/>
</dbReference>
<keyword evidence="7" id="KW-0961">Cell wall biogenesis/degradation</keyword>
<evidence type="ECO:0000256" key="2">
    <source>
        <dbReference type="ARBA" id="ARBA00022475"/>
    </source>
</evidence>
<dbReference type="GO" id="GO:0071555">
    <property type="term" value="P:cell wall organization"/>
    <property type="evidence" value="ECO:0007669"/>
    <property type="project" value="UniProtKB-KW"/>
</dbReference>
<feature type="transmembrane region" description="Helical" evidence="12">
    <location>
        <begin position="352"/>
        <end position="370"/>
    </location>
</feature>
<comment type="subcellular location">
    <subcellularLocation>
        <location evidence="1">Cell membrane</location>
    </subcellularLocation>
</comment>
<keyword evidence="12" id="KW-1133">Transmembrane helix</keyword>
<feature type="transmembrane region" description="Helical" evidence="12">
    <location>
        <begin position="322"/>
        <end position="340"/>
    </location>
</feature>
<dbReference type="GO" id="GO:0016787">
    <property type="term" value="F:hydrolase activity"/>
    <property type="evidence" value="ECO:0007669"/>
    <property type="project" value="UniProtKB-KW"/>
</dbReference>
<comment type="function">
    <text evidence="9">Glucanases play a role in cell expansion during growth, in cell-cell fusion during mating, and in spore release during sporulation. This enzyme may be involved in beta-glucan degradation. Active on laminarin and lichenan.</text>
</comment>
<dbReference type="InterPro" id="IPR050732">
    <property type="entry name" value="Beta-glucan_modifiers"/>
</dbReference>
<dbReference type="PANTHER" id="PTHR16631">
    <property type="entry name" value="GLUCAN 1,3-BETA-GLUCOSIDASE"/>
    <property type="match status" value="1"/>
</dbReference>
<dbReference type="EMBL" id="CYHH01000002">
    <property type="protein sequence ID" value="CUB05577.1"/>
    <property type="molecule type" value="Genomic_DNA"/>
</dbReference>
<feature type="transmembrane region" description="Helical" evidence="12">
    <location>
        <begin position="414"/>
        <end position="435"/>
    </location>
</feature>
<dbReference type="Gene3D" id="3.20.20.80">
    <property type="entry name" value="Glycosidases"/>
    <property type="match status" value="1"/>
</dbReference>
<dbReference type="AlphaFoldDB" id="A0A0K6IQL6"/>
<evidence type="ECO:0000256" key="10">
    <source>
        <dbReference type="ARBA" id="ARBA00042373"/>
    </source>
</evidence>
<evidence type="ECO:0000256" key="4">
    <source>
        <dbReference type="ARBA" id="ARBA00023136"/>
    </source>
</evidence>
<dbReference type="Proteomes" id="UP000182108">
    <property type="component" value="Unassembled WGS sequence"/>
</dbReference>
<keyword evidence="3" id="KW-0378">Hydrolase</keyword>
<evidence type="ECO:0000313" key="14">
    <source>
        <dbReference type="Proteomes" id="UP000182108"/>
    </source>
</evidence>
<sequence length="519" mass="58285">MPAPSSAPSRLLFVLTALVLLAMLGWYWRESRPVELPSSPLADPRMQCVSYAPYYRDGYTPFKEDLRLTREEIATDLRALAAVTRCVRTYSVDQGLDQVPEVARELGLTVLLGAWIGRDDEKNRRELERALDVANANTDVVTMLIVGNEVLLRREQSPEAMGRWLEEAHARSRVPVTYADVWEFWLRHRAALEPHVDRATIHILPYWEDRPQPIEAAIDHLVRIRMLARTLLTKPVVIGETGWPSAGRQREGAIPSRVNQARYVREFLALAERRGWQYNFIEAVDQPWKRWLEGTVGGHWGMLDTSLAPKFPLTGPIAERESFWPVLAWAGMGAALLLLLAAPRAVSGREHAWHALAGAVLGLIAMWQWEHALLAYRDAVEWAVLGAIGIASILVAARLAVAPRLPSKTTASKSVALALRLVLFGAAVASVWLVVDGRYRDFPTALYLPLALFAWRRAWPVSAEERLWAWILFAFGLYRWLEEPGNGQALLWGLTAMTFARAIHAAHRTTAAARPIAPR</sequence>
<organism evidence="13 14">
    <name type="scientific">Tepidiphilus thermophilus</name>
    <dbReference type="NCBI Taxonomy" id="876478"/>
    <lineage>
        <taxon>Bacteria</taxon>
        <taxon>Pseudomonadati</taxon>
        <taxon>Pseudomonadota</taxon>
        <taxon>Hydrogenophilia</taxon>
        <taxon>Hydrogenophilales</taxon>
        <taxon>Hydrogenophilaceae</taxon>
        <taxon>Tepidiphilus</taxon>
    </lineage>
</organism>
<keyword evidence="6" id="KW-0119">Carbohydrate metabolism</keyword>
<name>A0A0K6IQL6_9PROT</name>
<evidence type="ECO:0000256" key="5">
    <source>
        <dbReference type="ARBA" id="ARBA00023180"/>
    </source>
</evidence>
<evidence type="ECO:0000313" key="13">
    <source>
        <dbReference type="EMBL" id="CUB05577.1"/>
    </source>
</evidence>
<keyword evidence="2" id="KW-1003">Cell membrane</keyword>
<gene>
    <name evidence="13" type="ORF">Ga0061068_10250</name>
</gene>
<keyword evidence="12" id="KW-0812">Transmembrane</keyword>
<reference evidence="14" key="1">
    <citation type="submission" date="2015-08" db="EMBL/GenBank/DDBJ databases">
        <authorList>
            <person name="Babu N.S."/>
            <person name="Beckwith C.J."/>
            <person name="Beseler K.G."/>
            <person name="Brison A."/>
            <person name="Carone J.V."/>
            <person name="Caskin T.P."/>
            <person name="Diamond M."/>
            <person name="Durham M.E."/>
            <person name="Foxe J.M."/>
            <person name="Go M."/>
            <person name="Henderson B.A."/>
            <person name="Jones I.B."/>
            <person name="McGettigan J.A."/>
            <person name="Micheletti S.J."/>
            <person name="Nasrallah M.E."/>
            <person name="Ortiz D."/>
            <person name="Piller C.R."/>
            <person name="Privatt S.R."/>
            <person name="Schneider S.L."/>
            <person name="Sharp S."/>
            <person name="Smith T.C."/>
            <person name="Stanton J.D."/>
            <person name="Ullery H.E."/>
            <person name="Wilson R.J."/>
            <person name="Serrano M.G."/>
            <person name="Buck G."/>
            <person name="Lee V."/>
            <person name="Wang Y."/>
            <person name="Carvalho R."/>
            <person name="Voegtly L."/>
            <person name="Shi R."/>
            <person name="Duckworth R."/>
            <person name="Johnson A."/>
            <person name="Loviza R."/>
            <person name="Walstead R."/>
            <person name="Shah Z."/>
            <person name="Kiflezghi M."/>
            <person name="Wade K."/>
            <person name="Ball S.L."/>
            <person name="Bradley K.W."/>
            <person name="Asai D.J."/>
            <person name="Bowman C.A."/>
            <person name="Russell D.A."/>
            <person name="Pope W.H."/>
            <person name="Jacobs-Sera D."/>
            <person name="Hendrix R.W."/>
            <person name="Hatfull G.F."/>
        </authorList>
    </citation>
    <scope>NUCLEOTIDE SEQUENCE [LARGE SCALE GENOMIC DNA]</scope>
    <source>
        <strain evidence="14">JCM 19170</strain>
    </source>
</reference>
<dbReference type="SUPFAM" id="SSF51445">
    <property type="entry name" value="(Trans)glycosidases"/>
    <property type="match status" value="1"/>
</dbReference>
<dbReference type="GO" id="GO:0000272">
    <property type="term" value="P:polysaccharide catabolic process"/>
    <property type="evidence" value="ECO:0007669"/>
    <property type="project" value="UniProtKB-KW"/>
</dbReference>